<sequence length="403" mass="39245">MQIGRYDQIARSPRHQHAGGAAPETGGAVSGGVASGAVPGAAGDGTAAAESAARATREATAAAEDEHGLSFWDVLDVINPLQHIPIVNRLYRAVTGDEIREPARLAGSALLFGPVGLAVAAADMVLEKETGSDAFTHVASLFKGKDAAPDGQEEEQVLLAAADPAEAPAGQLRRAAVPEPLTAAAPVPYTAGAPAPLPGQARGLAAMPAGSAAAMALSGLPAAAAVGSLPAPGDGAQLAELAAGAKEAAGRDAPRGMDLSRYRRLAEAGGPVAPKSIVPPTPVQSAQGAAFVAATAHPPPAARPSAPTSAPASAVPPAAVSSASAVPPAAAAAPATASAAASAASASAAAAPAGAPAGGPWPPSGPAALPREFVADMMMLAMNKYEAQARSRQAPGSSVDTRH</sequence>
<feature type="region of interest" description="Disordered" evidence="1">
    <location>
        <begin position="296"/>
        <end position="315"/>
    </location>
</feature>
<feature type="region of interest" description="Disordered" evidence="1">
    <location>
        <begin position="41"/>
        <end position="60"/>
    </location>
</feature>
<dbReference type="EMBL" id="JBHTCM010000020">
    <property type="protein sequence ID" value="MFC7334831.1"/>
    <property type="molecule type" value="Genomic_DNA"/>
</dbReference>
<feature type="compositionally biased region" description="Low complexity" evidence="1">
    <location>
        <begin position="303"/>
        <end position="315"/>
    </location>
</feature>
<name>A0ABW2KXR0_9PROT</name>
<feature type="region of interest" description="Disordered" evidence="1">
    <location>
        <begin position="1"/>
        <end position="33"/>
    </location>
</feature>
<accession>A0ABW2KXR0</accession>
<reference evidence="3" key="1">
    <citation type="journal article" date="2019" name="Int. J. Syst. Evol. Microbiol.">
        <title>The Global Catalogue of Microorganisms (GCM) 10K type strain sequencing project: providing services to taxonomists for standard genome sequencing and annotation.</title>
        <authorList>
            <consortium name="The Broad Institute Genomics Platform"/>
            <consortium name="The Broad Institute Genome Sequencing Center for Infectious Disease"/>
            <person name="Wu L."/>
            <person name="Ma J."/>
        </authorList>
    </citation>
    <scope>NUCLEOTIDE SEQUENCE [LARGE SCALE GENOMIC DNA]</scope>
    <source>
        <strain evidence="3">CGMCC 1.16275</strain>
    </source>
</reference>
<evidence type="ECO:0000313" key="3">
    <source>
        <dbReference type="Proteomes" id="UP001596456"/>
    </source>
</evidence>
<evidence type="ECO:0000313" key="2">
    <source>
        <dbReference type="EMBL" id="MFC7334831.1"/>
    </source>
</evidence>
<evidence type="ECO:0000256" key="1">
    <source>
        <dbReference type="SAM" id="MobiDB-lite"/>
    </source>
</evidence>
<organism evidence="2 3">
    <name type="scientific">Rhodocista pekingensis</name>
    <dbReference type="NCBI Taxonomy" id="201185"/>
    <lineage>
        <taxon>Bacteria</taxon>
        <taxon>Pseudomonadati</taxon>
        <taxon>Pseudomonadota</taxon>
        <taxon>Alphaproteobacteria</taxon>
        <taxon>Rhodospirillales</taxon>
        <taxon>Azospirillaceae</taxon>
        <taxon>Rhodocista</taxon>
    </lineage>
</organism>
<dbReference type="Proteomes" id="UP001596456">
    <property type="component" value="Unassembled WGS sequence"/>
</dbReference>
<comment type="caution">
    <text evidence="2">The sequence shown here is derived from an EMBL/GenBank/DDBJ whole genome shotgun (WGS) entry which is preliminary data.</text>
</comment>
<protein>
    <submittedName>
        <fullName evidence="2">Uncharacterized protein</fullName>
    </submittedName>
</protein>
<proteinExistence type="predicted"/>
<gene>
    <name evidence="2" type="ORF">ACFQPS_16825</name>
</gene>
<keyword evidence="3" id="KW-1185">Reference proteome</keyword>
<dbReference type="RefSeq" id="WP_377360375.1">
    <property type="nucleotide sequence ID" value="NZ_JBHTCM010000020.1"/>
</dbReference>